<proteinExistence type="predicted"/>
<organism evidence="3 4">
    <name type="scientific">Seohaeicola nanhaiensis</name>
    <dbReference type="NCBI Taxonomy" id="1387282"/>
    <lineage>
        <taxon>Bacteria</taxon>
        <taxon>Pseudomonadati</taxon>
        <taxon>Pseudomonadota</taxon>
        <taxon>Alphaproteobacteria</taxon>
        <taxon>Rhodobacterales</taxon>
        <taxon>Roseobacteraceae</taxon>
        <taxon>Seohaeicola</taxon>
    </lineage>
</organism>
<evidence type="ECO:0000313" key="3">
    <source>
        <dbReference type="EMBL" id="MFC4670110.1"/>
    </source>
</evidence>
<dbReference type="EMBL" id="JBHSGI010000024">
    <property type="protein sequence ID" value="MFC4670110.1"/>
    <property type="molecule type" value="Genomic_DNA"/>
</dbReference>
<dbReference type="PANTHER" id="PTHR38340:SF1">
    <property type="entry name" value="S-LAYER PROTEIN"/>
    <property type="match status" value="1"/>
</dbReference>
<evidence type="ECO:0000256" key="2">
    <source>
        <dbReference type="ARBA" id="ARBA00022525"/>
    </source>
</evidence>
<name>A0ABV9KIX1_9RHOB</name>
<dbReference type="PROSITE" id="PS00330">
    <property type="entry name" value="HEMOLYSIN_CALCIUM"/>
    <property type="match status" value="3"/>
</dbReference>
<dbReference type="SUPFAM" id="SSF51120">
    <property type="entry name" value="beta-Roll"/>
    <property type="match status" value="1"/>
</dbReference>
<dbReference type="InterPro" id="IPR035940">
    <property type="entry name" value="CAP_sf"/>
</dbReference>
<dbReference type="InterPro" id="IPR050557">
    <property type="entry name" value="RTX_toxin/Mannuronan_C5-epim"/>
</dbReference>
<dbReference type="PRINTS" id="PR00313">
    <property type="entry name" value="CABNDNGRPT"/>
</dbReference>
<dbReference type="InterPro" id="IPR011049">
    <property type="entry name" value="Serralysin-like_metalloprot_C"/>
</dbReference>
<dbReference type="InterPro" id="IPR018511">
    <property type="entry name" value="Hemolysin-typ_Ca-bd_CS"/>
</dbReference>
<dbReference type="PANTHER" id="PTHR38340">
    <property type="entry name" value="S-LAYER PROTEIN"/>
    <property type="match status" value="1"/>
</dbReference>
<accession>A0ABV9KIX1</accession>
<keyword evidence="2" id="KW-0964">Secreted</keyword>
<dbReference type="RefSeq" id="WP_380718762.1">
    <property type="nucleotide sequence ID" value="NZ_JBHSGI010000024.1"/>
</dbReference>
<evidence type="ECO:0008006" key="5">
    <source>
        <dbReference type="Google" id="ProtNLM"/>
    </source>
</evidence>
<comment type="caution">
    <text evidence="3">The sequence shown here is derived from an EMBL/GenBank/DDBJ whole genome shotgun (WGS) entry which is preliminary data.</text>
</comment>
<dbReference type="Gene3D" id="3.40.33.10">
    <property type="entry name" value="CAP"/>
    <property type="match status" value="1"/>
</dbReference>
<reference evidence="4" key="1">
    <citation type="journal article" date="2019" name="Int. J. Syst. Evol. Microbiol.">
        <title>The Global Catalogue of Microorganisms (GCM) 10K type strain sequencing project: providing services to taxonomists for standard genome sequencing and annotation.</title>
        <authorList>
            <consortium name="The Broad Institute Genomics Platform"/>
            <consortium name="The Broad Institute Genome Sequencing Center for Infectious Disease"/>
            <person name="Wu L."/>
            <person name="Ma J."/>
        </authorList>
    </citation>
    <scope>NUCLEOTIDE SEQUENCE [LARGE SCALE GENOMIC DNA]</scope>
    <source>
        <strain evidence="4">CGMCC 4.7283</strain>
    </source>
</reference>
<evidence type="ECO:0000256" key="1">
    <source>
        <dbReference type="ARBA" id="ARBA00004613"/>
    </source>
</evidence>
<keyword evidence="4" id="KW-1185">Reference proteome</keyword>
<dbReference type="Pfam" id="PF00353">
    <property type="entry name" value="HemolysinCabind"/>
    <property type="match status" value="1"/>
</dbReference>
<comment type="subcellular location">
    <subcellularLocation>
        <location evidence="1">Secreted</location>
    </subcellularLocation>
</comment>
<sequence length="319" mass="34014">MTFDDTQPTASDALSLTELDLYHQIMEYRDSLGLAPIPLSLGLTTTAGRHAADTAYNIWQAGLTLPAGANLHSWSDAPYYSDHSQAAVMWDAPERIGTTYTDTGFEISAAGYGSIEAALDAWKGSSGHNSVIANLGGWENYDWNAIGIGVIDDPAAGGDYGGRVYHVWFGRAEDPGGAPRIAGTARHDTIKGTQFDDVIAGRAGRDVIFGGAGDDVIRGGAGRDRINGGAGDDVLSGGRLVDRFIFNGRDWGTDKITDFDNDIVVIRSRGEAHNKAQLNAALSQSGSDVIYDHGHDGQNVIVFQDITLAQLDLDRFILA</sequence>
<dbReference type="InterPro" id="IPR001343">
    <property type="entry name" value="Hemolysn_Ca-bd"/>
</dbReference>
<protein>
    <recommendedName>
        <fullName evidence="5">SCP domain-containing protein</fullName>
    </recommendedName>
</protein>
<dbReference type="Proteomes" id="UP001595973">
    <property type="component" value="Unassembled WGS sequence"/>
</dbReference>
<gene>
    <name evidence="3" type="ORF">ACFO5X_16220</name>
</gene>
<evidence type="ECO:0000313" key="4">
    <source>
        <dbReference type="Proteomes" id="UP001595973"/>
    </source>
</evidence>
<dbReference type="Gene3D" id="2.150.10.10">
    <property type="entry name" value="Serralysin-like metalloprotease, C-terminal"/>
    <property type="match status" value="2"/>
</dbReference>